<dbReference type="Pfam" id="PF25967">
    <property type="entry name" value="RND-MFP_C"/>
    <property type="match status" value="1"/>
</dbReference>
<feature type="signal peptide" evidence="8">
    <location>
        <begin position="1"/>
        <end position="20"/>
    </location>
</feature>
<dbReference type="InterPro" id="IPR058626">
    <property type="entry name" value="MdtA-like_b-barrel"/>
</dbReference>
<dbReference type="NCBIfam" id="TIGR01730">
    <property type="entry name" value="RND_mfp"/>
    <property type="match status" value="1"/>
</dbReference>
<dbReference type="InterPro" id="IPR006143">
    <property type="entry name" value="RND_pump_MFP"/>
</dbReference>
<dbReference type="InterPro" id="IPR058627">
    <property type="entry name" value="MdtA-like_C"/>
</dbReference>
<comment type="similarity">
    <text evidence="2">Belongs to the membrane fusion protein (MFP) (TC 8.A.1) family.</text>
</comment>
<evidence type="ECO:0000313" key="13">
    <source>
        <dbReference type="EMBL" id="TXK83316.1"/>
    </source>
</evidence>
<reference evidence="13 14" key="1">
    <citation type="submission" date="2019-08" db="EMBL/GenBank/DDBJ databases">
        <title>Draft genome analysis of Rheinheimera tangshanensis isolated from the roots of fresh rice plants (Oryza sativa).</title>
        <authorList>
            <person name="Yu Q."/>
            <person name="Qi Y."/>
            <person name="Zhang H."/>
            <person name="Pu J."/>
        </authorList>
    </citation>
    <scope>NUCLEOTIDE SEQUENCE [LARGE SCALE GENOMIC DNA]</scope>
    <source>
        <strain evidence="13 14">JA3-B52</strain>
    </source>
</reference>
<comment type="caution">
    <text evidence="13">The sequence shown here is derived from an EMBL/GenBank/DDBJ whole genome shotgun (WGS) entry which is preliminary data.</text>
</comment>
<feature type="domain" description="Multidrug resistance protein MdtA-like beta-barrel" evidence="11">
    <location>
        <begin position="200"/>
        <end position="283"/>
    </location>
</feature>
<dbReference type="PROSITE" id="PS51257">
    <property type="entry name" value="PROKAR_LIPOPROTEIN"/>
    <property type="match status" value="1"/>
</dbReference>
<evidence type="ECO:0000259" key="9">
    <source>
        <dbReference type="Pfam" id="PF25876"/>
    </source>
</evidence>
<dbReference type="PANTHER" id="PTHR30469">
    <property type="entry name" value="MULTIDRUG RESISTANCE PROTEIN MDTA"/>
    <property type="match status" value="1"/>
</dbReference>
<dbReference type="Pfam" id="PF25944">
    <property type="entry name" value="Beta-barrel_RND"/>
    <property type="match status" value="1"/>
</dbReference>
<dbReference type="Gene3D" id="2.40.30.170">
    <property type="match status" value="1"/>
</dbReference>
<sequence>MKLAKLVMTSSLWLSCAVMAQQGPAVPVKTTLVQQQDVPVWIRGIGQVKAQQSVEIRPQVDGILQRILVEEGQLVKAGDLLAVIDDRSIRAAYEQAKAQLAVVQAQLDVARLDLKRYQNLRKDQAVSAQMADQQQATVQQLEAQLRSVRATINAQQVELSYTQILSPISGQVGIRNVDAGNYVRTSDTNSLFSVVQLDPISIEIALPQSRLPELQLLTQQIRQKQTVPVLAYAKEGADPLAQGQLTVVDNRVAAATGTIRVKADFANPDAALWPSQSVVIALQSKVLEQAFTIPAKALQQGPEGAFVWLEQQGKAATAAVDVVLQDRNQVVVTGVSAGQQVIVDGQSRLRKGAELKILTDTPQTAATEQ</sequence>
<dbReference type="SUPFAM" id="SSF111369">
    <property type="entry name" value="HlyD-like secretion proteins"/>
    <property type="match status" value="1"/>
</dbReference>
<evidence type="ECO:0000259" key="10">
    <source>
        <dbReference type="Pfam" id="PF25917"/>
    </source>
</evidence>
<evidence type="ECO:0000256" key="7">
    <source>
        <dbReference type="SAM" id="Coils"/>
    </source>
</evidence>
<keyword evidence="3" id="KW-0813">Transport</keyword>
<keyword evidence="5" id="KW-0997">Cell inner membrane</keyword>
<dbReference type="Gene3D" id="2.40.420.20">
    <property type="match status" value="1"/>
</dbReference>
<evidence type="ECO:0000256" key="2">
    <source>
        <dbReference type="ARBA" id="ARBA00009477"/>
    </source>
</evidence>
<proteinExistence type="inferred from homology"/>
<dbReference type="Pfam" id="PF25876">
    <property type="entry name" value="HH_MFP_RND"/>
    <property type="match status" value="1"/>
</dbReference>
<evidence type="ECO:0000256" key="8">
    <source>
        <dbReference type="SAM" id="SignalP"/>
    </source>
</evidence>
<dbReference type="EMBL" id="VRLR01000001">
    <property type="protein sequence ID" value="TXK83316.1"/>
    <property type="molecule type" value="Genomic_DNA"/>
</dbReference>
<evidence type="ECO:0000256" key="6">
    <source>
        <dbReference type="ARBA" id="ARBA00023136"/>
    </source>
</evidence>
<evidence type="ECO:0000313" key="14">
    <source>
        <dbReference type="Proteomes" id="UP000321814"/>
    </source>
</evidence>
<feature type="chain" id="PRO_5022682338" evidence="8">
    <location>
        <begin position="21"/>
        <end position="369"/>
    </location>
</feature>
<dbReference type="Pfam" id="PF25917">
    <property type="entry name" value="BSH_RND"/>
    <property type="match status" value="1"/>
</dbReference>
<gene>
    <name evidence="13" type="ORF">FU839_03315</name>
</gene>
<keyword evidence="7" id="KW-0175">Coiled coil</keyword>
<keyword evidence="4" id="KW-1003">Cell membrane</keyword>
<dbReference type="InterPro" id="IPR058625">
    <property type="entry name" value="MdtA-like_BSH"/>
</dbReference>
<dbReference type="GO" id="GO:1990281">
    <property type="term" value="C:efflux pump complex"/>
    <property type="evidence" value="ECO:0007669"/>
    <property type="project" value="TreeGrafter"/>
</dbReference>
<dbReference type="Proteomes" id="UP000321814">
    <property type="component" value="Unassembled WGS sequence"/>
</dbReference>
<feature type="domain" description="Multidrug resistance protein MdtA-like alpha-helical hairpin" evidence="9">
    <location>
        <begin position="93"/>
        <end position="162"/>
    </location>
</feature>
<dbReference type="InterPro" id="IPR058624">
    <property type="entry name" value="MdtA-like_HH"/>
</dbReference>
<feature type="domain" description="Multidrug resistance protein MdtA-like barrel-sandwich hybrid" evidence="10">
    <location>
        <begin position="53"/>
        <end position="191"/>
    </location>
</feature>
<feature type="domain" description="Multidrug resistance protein MdtA-like C-terminal permuted SH3" evidence="12">
    <location>
        <begin position="289"/>
        <end position="346"/>
    </location>
</feature>
<evidence type="ECO:0000259" key="11">
    <source>
        <dbReference type="Pfam" id="PF25944"/>
    </source>
</evidence>
<dbReference type="GO" id="GO:0015562">
    <property type="term" value="F:efflux transmembrane transporter activity"/>
    <property type="evidence" value="ECO:0007669"/>
    <property type="project" value="TreeGrafter"/>
</dbReference>
<comment type="subcellular location">
    <subcellularLocation>
        <location evidence="1">Cell membrane</location>
    </subcellularLocation>
</comment>
<organism evidence="13 14">
    <name type="scientific">Rheinheimera tangshanensis</name>
    <dbReference type="NCBI Taxonomy" id="400153"/>
    <lineage>
        <taxon>Bacteria</taxon>
        <taxon>Pseudomonadati</taxon>
        <taxon>Pseudomonadota</taxon>
        <taxon>Gammaproteobacteria</taxon>
        <taxon>Chromatiales</taxon>
        <taxon>Chromatiaceae</taxon>
        <taxon>Rheinheimera</taxon>
    </lineage>
</organism>
<evidence type="ECO:0000256" key="1">
    <source>
        <dbReference type="ARBA" id="ARBA00004236"/>
    </source>
</evidence>
<evidence type="ECO:0000256" key="3">
    <source>
        <dbReference type="ARBA" id="ARBA00022448"/>
    </source>
</evidence>
<dbReference type="OrthoDB" id="9800613at2"/>
<evidence type="ECO:0000256" key="4">
    <source>
        <dbReference type="ARBA" id="ARBA00022475"/>
    </source>
</evidence>
<dbReference type="RefSeq" id="WP_147903152.1">
    <property type="nucleotide sequence ID" value="NZ_BAAAGC010000002.1"/>
</dbReference>
<accession>A0A5C8M166</accession>
<feature type="coiled-coil region" evidence="7">
    <location>
        <begin position="93"/>
        <end position="158"/>
    </location>
</feature>
<evidence type="ECO:0000256" key="5">
    <source>
        <dbReference type="ARBA" id="ARBA00022519"/>
    </source>
</evidence>
<dbReference type="PANTHER" id="PTHR30469:SF12">
    <property type="entry name" value="MULTIDRUG RESISTANCE PROTEIN MDTA"/>
    <property type="match status" value="1"/>
</dbReference>
<keyword evidence="6" id="KW-0472">Membrane</keyword>
<evidence type="ECO:0000259" key="12">
    <source>
        <dbReference type="Pfam" id="PF25967"/>
    </source>
</evidence>
<dbReference type="Gene3D" id="1.10.287.470">
    <property type="entry name" value="Helix hairpin bin"/>
    <property type="match status" value="1"/>
</dbReference>
<name>A0A5C8M166_9GAMM</name>
<keyword evidence="8" id="KW-0732">Signal</keyword>
<dbReference type="AlphaFoldDB" id="A0A5C8M166"/>
<keyword evidence="14" id="KW-1185">Reference proteome</keyword>
<dbReference type="Gene3D" id="2.40.50.100">
    <property type="match status" value="1"/>
</dbReference>
<protein>
    <submittedName>
        <fullName evidence="13">Efflux RND transporter periplasmic adaptor subunit</fullName>
    </submittedName>
</protein>